<name>A0A937I9J3_9GAMM</name>
<evidence type="ECO:0000256" key="4">
    <source>
        <dbReference type="PIRSR" id="PIRSR001112-1"/>
    </source>
</evidence>
<evidence type="ECO:0000259" key="5">
    <source>
        <dbReference type="Pfam" id="PF06441"/>
    </source>
</evidence>
<evidence type="ECO:0000313" key="7">
    <source>
        <dbReference type="Proteomes" id="UP000711391"/>
    </source>
</evidence>
<feature type="domain" description="Epoxide hydrolase N-terminal" evidence="5">
    <location>
        <begin position="2"/>
        <end position="108"/>
    </location>
</feature>
<feature type="active site" description="Proton donor" evidence="4">
    <location>
        <position position="299"/>
    </location>
</feature>
<dbReference type="InterPro" id="IPR029058">
    <property type="entry name" value="AB_hydrolase_fold"/>
</dbReference>
<dbReference type="PIRSF" id="PIRSF001112">
    <property type="entry name" value="Epoxide_hydrolase"/>
    <property type="match status" value="1"/>
</dbReference>
<proteinExistence type="inferred from homology"/>
<accession>A0A937I9J3</accession>
<dbReference type="AlphaFoldDB" id="A0A937I9J3"/>
<feature type="active site" description="Proton acceptor" evidence="4">
    <location>
        <position position="349"/>
    </location>
</feature>
<dbReference type="GO" id="GO:0004301">
    <property type="term" value="F:epoxide hydrolase activity"/>
    <property type="evidence" value="ECO:0007669"/>
    <property type="project" value="TreeGrafter"/>
</dbReference>
<dbReference type="PANTHER" id="PTHR21661:SF35">
    <property type="entry name" value="EPOXIDE HYDROLASE"/>
    <property type="match status" value="1"/>
</dbReference>
<dbReference type="Gene3D" id="3.40.50.1820">
    <property type="entry name" value="alpha/beta hydrolase"/>
    <property type="match status" value="1"/>
</dbReference>
<organism evidence="6 7">
    <name type="scientific">SAR86 cluster bacterium</name>
    <dbReference type="NCBI Taxonomy" id="2030880"/>
    <lineage>
        <taxon>Bacteria</taxon>
        <taxon>Pseudomonadati</taxon>
        <taxon>Pseudomonadota</taxon>
        <taxon>Gammaproteobacteria</taxon>
        <taxon>SAR86 cluster</taxon>
    </lineage>
</organism>
<keyword evidence="3 6" id="KW-0378">Hydrolase</keyword>
<evidence type="ECO:0000256" key="1">
    <source>
        <dbReference type="ARBA" id="ARBA00010088"/>
    </source>
</evidence>
<dbReference type="SUPFAM" id="SSF53474">
    <property type="entry name" value="alpha/beta-Hydrolases"/>
    <property type="match status" value="1"/>
</dbReference>
<keyword evidence="2" id="KW-0058">Aromatic hydrocarbons catabolism</keyword>
<evidence type="ECO:0000256" key="3">
    <source>
        <dbReference type="ARBA" id="ARBA00022801"/>
    </source>
</evidence>
<protein>
    <submittedName>
        <fullName evidence="6">Alpha/beta fold hydrolase</fullName>
    </submittedName>
</protein>
<dbReference type="Pfam" id="PF06441">
    <property type="entry name" value="EHN"/>
    <property type="match status" value="1"/>
</dbReference>
<dbReference type="GO" id="GO:0097176">
    <property type="term" value="P:epoxide metabolic process"/>
    <property type="evidence" value="ECO:0007669"/>
    <property type="project" value="TreeGrafter"/>
</dbReference>
<dbReference type="PRINTS" id="PR00412">
    <property type="entry name" value="EPOXHYDRLASE"/>
</dbReference>
<gene>
    <name evidence="6" type="ORF">ISQ64_03265</name>
</gene>
<feature type="active site" description="Nucleophile" evidence="4">
    <location>
        <position position="171"/>
    </location>
</feature>
<sequence length="372" mass="42892">MIKEFQINIDDSKIELLHKKIELTRWPDEINNDYWSHGTSMSFLKELSEYWINDFNWRIHEQDLNDIGSYKFTSKKGLDIHFLHARSNQKNALPLIMTHGWPGSVQEFIKVIPLIKEQSNRPIDIICPSLPGFGFSDKPKDLGMNSEQIAKIQHELMMALGYKQYVVQGGDWGATVSKWMAELFPENCIGIHLNLVIAFPPNIENPMEGVTDKELKLLENYNKYKTQGYGYYEIHKTKPQTIGYGLNDSPIGLAAWISEKFYGWFDGSDNNLVISNDEVLSIISLYWFTESITSSARLYKENGDFGFSFNSIHQPMAGAIFKGDIMLPPRIWAEKIYNVVQWNEYDGGHFAAMERPKELSNDVIQFINKLEL</sequence>
<dbReference type="InterPro" id="IPR000639">
    <property type="entry name" value="Epox_hydrolase-like"/>
</dbReference>
<dbReference type="PANTHER" id="PTHR21661">
    <property type="entry name" value="EPOXIDE HYDROLASE 1-RELATED"/>
    <property type="match status" value="1"/>
</dbReference>
<dbReference type="InterPro" id="IPR010497">
    <property type="entry name" value="Epoxide_hydro_N"/>
</dbReference>
<evidence type="ECO:0000313" key="6">
    <source>
        <dbReference type="EMBL" id="MBL6818406.1"/>
    </source>
</evidence>
<dbReference type="Proteomes" id="UP000711391">
    <property type="component" value="Unassembled WGS sequence"/>
</dbReference>
<dbReference type="EMBL" id="JADHQD010000016">
    <property type="protein sequence ID" value="MBL6818406.1"/>
    <property type="molecule type" value="Genomic_DNA"/>
</dbReference>
<comment type="similarity">
    <text evidence="1">Belongs to the peptidase S33 family.</text>
</comment>
<comment type="caution">
    <text evidence="6">The sequence shown here is derived from an EMBL/GenBank/DDBJ whole genome shotgun (WGS) entry which is preliminary data.</text>
</comment>
<dbReference type="InterPro" id="IPR016292">
    <property type="entry name" value="Epoxide_hydrolase"/>
</dbReference>
<evidence type="ECO:0000256" key="2">
    <source>
        <dbReference type="ARBA" id="ARBA00022797"/>
    </source>
</evidence>
<reference evidence="6" key="1">
    <citation type="submission" date="2020-10" db="EMBL/GenBank/DDBJ databases">
        <title>Microbiome of the Black Sea water column analyzed by genome centric metagenomics.</title>
        <authorList>
            <person name="Cabello-Yeves P.J."/>
            <person name="Callieri C."/>
            <person name="Picazo A."/>
            <person name="Mehrshad M."/>
            <person name="Haro-Moreno J.M."/>
            <person name="Roda-Garcia J."/>
            <person name="Dzembekova N."/>
            <person name="Slabakova V."/>
            <person name="Slabakova N."/>
            <person name="Moncheva S."/>
            <person name="Rodriguez-Valera F."/>
        </authorList>
    </citation>
    <scope>NUCLEOTIDE SEQUENCE</scope>
    <source>
        <strain evidence="6">BS307-5m-G50</strain>
    </source>
</reference>